<feature type="domain" description="Glycosyltransferase RgtA/B/C/D-like" evidence="9">
    <location>
        <begin position="77"/>
        <end position="234"/>
    </location>
</feature>
<dbReference type="InterPro" id="IPR038731">
    <property type="entry name" value="RgtA/B/C-like"/>
</dbReference>
<evidence type="ECO:0000256" key="2">
    <source>
        <dbReference type="ARBA" id="ARBA00022475"/>
    </source>
</evidence>
<proteinExistence type="predicted"/>
<feature type="transmembrane region" description="Helical" evidence="8">
    <location>
        <begin position="149"/>
        <end position="169"/>
    </location>
</feature>
<feature type="transmembrane region" description="Helical" evidence="8">
    <location>
        <begin position="217"/>
        <end position="236"/>
    </location>
</feature>
<keyword evidence="6 8" id="KW-1133">Transmembrane helix</keyword>
<evidence type="ECO:0000259" key="9">
    <source>
        <dbReference type="Pfam" id="PF13231"/>
    </source>
</evidence>
<dbReference type="GO" id="GO:0005886">
    <property type="term" value="C:plasma membrane"/>
    <property type="evidence" value="ECO:0007669"/>
    <property type="project" value="UniProtKB-SubCell"/>
</dbReference>
<evidence type="ECO:0000313" key="11">
    <source>
        <dbReference type="Proteomes" id="UP000177310"/>
    </source>
</evidence>
<feature type="transmembrane region" description="Helical" evidence="8">
    <location>
        <begin position="363"/>
        <end position="381"/>
    </location>
</feature>
<evidence type="ECO:0000256" key="7">
    <source>
        <dbReference type="ARBA" id="ARBA00023136"/>
    </source>
</evidence>
<evidence type="ECO:0000256" key="1">
    <source>
        <dbReference type="ARBA" id="ARBA00004651"/>
    </source>
</evidence>
<dbReference type="EMBL" id="MHIL01000017">
    <property type="protein sequence ID" value="OGY51642.1"/>
    <property type="molecule type" value="Genomic_DNA"/>
</dbReference>
<dbReference type="Pfam" id="PF13231">
    <property type="entry name" value="PMT_2"/>
    <property type="match status" value="1"/>
</dbReference>
<evidence type="ECO:0000256" key="6">
    <source>
        <dbReference type="ARBA" id="ARBA00022989"/>
    </source>
</evidence>
<protein>
    <recommendedName>
        <fullName evidence="9">Glycosyltransferase RgtA/B/C/D-like domain-containing protein</fullName>
    </recommendedName>
</protein>
<feature type="transmembrane region" description="Helical" evidence="8">
    <location>
        <begin position="175"/>
        <end position="205"/>
    </location>
</feature>
<keyword evidence="4" id="KW-0808">Transferase</keyword>
<dbReference type="AlphaFoldDB" id="A0A1G1YH30"/>
<comment type="caution">
    <text evidence="10">The sequence shown here is derived from an EMBL/GenBank/DDBJ whole genome shotgun (WGS) entry which is preliminary data.</text>
</comment>
<gene>
    <name evidence="10" type="ORF">A3J59_04990</name>
</gene>
<keyword evidence="7 8" id="KW-0472">Membrane</keyword>
<reference evidence="10 11" key="1">
    <citation type="journal article" date="2016" name="Nat. Commun.">
        <title>Thousands of microbial genomes shed light on interconnected biogeochemical processes in an aquifer system.</title>
        <authorList>
            <person name="Anantharaman K."/>
            <person name="Brown C.T."/>
            <person name="Hug L.A."/>
            <person name="Sharon I."/>
            <person name="Castelle C.J."/>
            <person name="Probst A.J."/>
            <person name="Thomas B.C."/>
            <person name="Singh A."/>
            <person name="Wilkins M.J."/>
            <person name="Karaoz U."/>
            <person name="Brodie E.L."/>
            <person name="Williams K.H."/>
            <person name="Hubbard S.S."/>
            <person name="Banfield J.F."/>
        </authorList>
    </citation>
    <scope>NUCLEOTIDE SEQUENCE [LARGE SCALE GENOMIC DNA]</scope>
</reference>
<dbReference type="PANTHER" id="PTHR33908:SF11">
    <property type="entry name" value="MEMBRANE PROTEIN"/>
    <property type="match status" value="1"/>
</dbReference>
<dbReference type="PANTHER" id="PTHR33908">
    <property type="entry name" value="MANNOSYLTRANSFERASE YKCB-RELATED"/>
    <property type="match status" value="1"/>
</dbReference>
<keyword evidence="2" id="KW-1003">Cell membrane</keyword>
<keyword evidence="3" id="KW-0328">Glycosyltransferase</keyword>
<dbReference type="GO" id="GO:0016763">
    <property type="term" value="F:pentosyltransferase activity"/>
    <property type="evidence" value="ECO:0007669"/>
    <property type="project" value="TreeGrafter"/>
</dbReference>
<evidence type="ECO:0000256" key="4">
    <source>
        <dbReference type="ARBA" id="ARBA00022679"/>
    </source>
</evidence>
<accession>A0A1G1YH30</accession>
<evidence type="ECO:0000256" key="3">
    <source>
        <dbReference type="ARBA" id="ARBA00022676"/>
    </source>
</evidence>
<dbReference type="Proteomes" id="UP000177310">
    <property type="component" value="Unassembled WGS sequence"/>
</dbReference>
<organism evidence="10 11">
    <name type="scientific">Candidatus Buchananbacteria bacterium RIFCSPHIGHO2_02_FULL_56_16</name>
    <dbReference type="NCBI Taxonomy" id="1797542"/>
    <lineage>
        <taxon>Bacteria</taxon>
        <taxon>Candidatus Buchananiibacteriota</taxon>
    </lineage>
</organism>
<dbReference type="GO" id="GO:0009103">
    <property type="term" value="P:lipopolysaccharide biosynthetic process"/>
    <property type="evidence" value="ECO:0007669"/>
    <property type="project" value="UniProtKB-ARBA"/>
</dbReference>
<feature type="transmembrane region" description="Helical" evidence="8">
    <location>
        <begin position="312"/>
        <end position="330"/>
    </location>
</feature>
<name>A0A1G1YH30_9BACT</name>
<comment type="subcellular location">
    <subcellularLocation>
        <location evidence="1">Cell membrane</location>
        <topology evidence="1">Multi-pass membrane protein</topology>
    </subcellularLocation>
</comment>
<dbReference type="InterPro" id="IPR050297">
    <property type="entry name" value="LipidA_mod_glycosyltrf_83"/>
</dbReference>
<evidence type="ECO:0000256" key="8">
    <source>
        <dbReference type="SAM" id="Phobius"/>
    </source>
</evidence>
<evidence type="ECO:0000313" key="10">
    <source>
        <dbReference type="EMBL" id="OGY51642.1"/>
    </source>
</evidence>
<dbReference type="STRING" id="1797542.A3J59_04990"/>
<evidence type="ECO:0000256" key="5">
    <source>
        <dbReference type="ARBA" id="ARBA00022692"/>
    </source>
</evidence>
<feature type="transmembrane region" description="Helical" evidence="8">
    <location>
        <begin position="286"/>
        <end position="305"/>
    </location>
</feature>
<sequence length="579" mass="66817">MKNKFYTAAIPLALVLITISGAVLRLTNLGEFDFTVEEDLYAMRAVGYLDYIYSPTQITPVQAFENQQWWQKFSFHDSPPLSFFIQHIFFKIFGDTIFIARLPYALFGTVSIILMFILGSSLYSKKFGLLSAALAAVSNYSVWTSRISLLETFVIFFTLLTLISIVKAIKGQEEYLIGVGVFIGLGLLSKYTALVLLPLSFFIILFSKKELFKSRRLYGGMLLFFIIISPLIIYNVNYYLTRGHFDAALSSLVGAQPDDFKGLKRNYEGIPGFAAVYFIFERSENLFFSLFALMGLFLLMLNKFLPSKFPKLLVTAVLLYFASTLLVFFGSSAPRFISLVSPAWVLLASAAIMYLYQIYKYKRIITVLTFIAVCYFFLVAYNSQVLALEPFSTQPILFQKPLRGLENNYYHLDNWLEDFFYTQKPIIPFKEPPFKMPVPQLNRLAEKKEMLVKSRLGNQGLSPEMAFVFYDDRMQYTHVRWIFWRRAFNELRPILSFQELAFVLTASGPDFFEKTGFDSYYFIFTAIDKSEIENHHSVQIMKLLDEAGYKPYTTIRNLQNRPLFIIYKTNTLSFLFSNG</sequence>
<keyword evidence="5 8" id="KW-0812">Transmembrane</keyword>
<feature type="transmembrane region" description="Helical" evidence="8">
    <location>
        <begin position="336"/>
        <end position="356"/>
    </location>
</feature>
<feature type="transmembrane region" description="Helical" evidence="8">
    <location>
        <begin position="104"/>
        <end position="123"/>
    </location>
</feature>